<accession>A0A5M8PVJ9</accession>
<evidence type="ECO:0000313" key="3">
    <source>
        <dbReference type="Proteomes" id="UP000324767"/>
    </source>
</evidence>
<dbReference type="EMBL" id="VXIT01000005">
    <property type="protein sequence ID" value="KAA6412713.1"/>
    <property type="molecule type" value="Genomic_DNA"/>
</dbReference>
<organism evidence="2 3">
    <name type="scientific">Lasallia pustulata</name>
    <dbReference type="NCBI Taxonomy" id="136370"/>
    <lineage>
        <taxon>Eukaryota</taxon>
        <taxon>Fungi</taxon>
        <taxon>Dikarya</taxon>
        <taxon>Ascomycota</taxon>
        <taxon>Pezizomycotina</taxon>
        <taxon>Lecanoromycetes</taxon>
        <taxon>OSLEUM clade</taxon>
        <taxon>Umbilicariomycetidae</taxon>
        <taxon>Umbilicariales</taxon>
        <taxon>Umbilicariaceae</taxon>
        <taxon>Lasallia</taxon>
    </lineage>
</organism>
<dbReference type="OrthoDB" id="5345494at2759"/>
<dbReference type="AlphaFoldDB" id="A0A5M8PVJ9"/>
<comment type="caution">
    <text evidence="2">The sequence shown here is derived from an EMBL/GenBank/DDBJ whole genome shotgun (WGS) entry which is preliminary data.</text>
</comment>
<evidence type="ECO:0000256" key="1">
    <source>
        <dbReference type="SAM" id="MobiDB-lite"/>
    </source>
</evidence>
<dbReference type="Proteomes" id="UP000324767">
    <property type="component" value="Unassembled WGS sequence"/>
</dbReference>
<proteinExistence type="predicted"/>
<reference evidence="2 3" key="1">
    <citation type="submission" date="2019-09" db="EMBL/GenBank/DDBJ databases">
        <title>The hologenome of the rock-dwelling lichen Lasallia pustulata.</title>
        <authorList>
            <person name="Greshake Tzovaras B."/>
            <person name="Segers F."/>
            <person name="Bicker A."/>
            <person name="Dal Grande F."/>
            <person name="Otte J."/>
            <person name="Hankeln T."/>
            <person name="Schmitt I."/>
            <person name="Ebersberger I."/>
        </authorList>
    </citation>
    <scope>NUCLEOTIDE SEQUENCE [LARGE SCALE GENOMIC DNA]</scope>
    <source>
        <strain evidence="2">A1-1</strain>
    </source>
</reference>
<evidence type="ECO:0008006" key="4">
    <source>
        <dbReference type="Google" id="ProtNLM"/>
    </source>
</evidence>
<gene>
    <name evidence="2" type="ORF">FRX48_03705</name>
</gene>
<feature type="region of interest" description="Disordered" evidence="1">
    <location>
        <begin position="186"/>
        <end position="205"/>
    </location>
</feature>
<sequence>MTSPDSALPVTLFDLLSNTLVLYQTCPYVPISGLLSLAATSKSFRSLVYDTPHVFRYLDLSPIIPVSIPPLDTGGQVWRSQRMDEGLTEEEFCSGPLRGIFSFLRRKSILSDVQTLILDGLSVPADLVHELICDESYNIRILSIREVKNLNERKLMQVLKYAVRPSRPDKTPKLKGLYLFGPSDRTLNGGRNSSHGSNRSLPSTGVMSSAGAQLGMEWNQKSYQALSTALATDGDGWYQASGKMITKPYLPEWASVLELCRGIIAFDAVLCRSFQHELKPVDRSPKKFEISSAGGVAEVPEHYVFPNVAVFALGPTGCAQCHTSPEGPAILGISPVEQLPLLAPLPRHSSTVRAAQSLGPGTSIPPPFFTRCGEYMVVFVLNDVLLRKKWLVPALAACGDDSLMGMSASRKTAWNAGEPVMNASS</sequence>
<evidence type="ECO:0000313" key="2">
    <source>
        <dbReference type="EMBL" id="KAA6412713.1"/>
    </source>
</evidence>
<feature type="compositionally biased region" description="Low complexity" evidence="1">
    <location>
        <begin position="188"/>
        <end position="200"/>
    </location>
</feature>
<name>A0A5M8PVJ9_9LECA</name>
<protein>
    <recommendedName>
        <fullName evidence="4">F-box domain-containing protein</fullName>
    </recommendedName>
</protein>